<accession>A0A0A9ESE9</accession>
<feature type="region of interest" description="Disordered" evidence="1">
    <location>
        <begin position="18"/>
        <end position="114"/>
    </location>
</feature>
<proteinExistence type="predicted"/>
<name>A0A0A9ESE9_ARUDO</name>
<feature type="compositionally biased region" description="Basic and acidic residues" evidence="1">
    <location>
        <begin position="61"/>
        <end position="71"/>
    </location>
</feature>
<evidence type="ECO:0000256" key="1">
    <source>
        <dbReference type="SAM" id="MobiDB-lite"/>
    </source>
</evidence>
<sequence length="114" mass="12701">MHEYCLKKKFLQRKASRACPGCGTEWPWLEGEVDGDNDVNEPGEDEAPSANRSSRKRRKGVKAELVEDNERAGLSTTMPRRRLRSTKAEAVEAAQEAPSAGASEATRTSKRRKK</sequence>
<reference evidence="2" key="1">
    <citation type="submission" date="2014-09" db="EMBL/GenBank/DDBJ databases">
        <authorList>
            <person name="Magalhaes I.L.F."/>
            <person name="Oliveira U."/>
            <person name="Santos F.R."/>
            <person name="Vidigal T.H.D.A."/>
            <person name="Brescovit A.D."/>
            <person name="Santos A.J."/>
        </authorList>
    </citation>
    <scope>NUCLEOTIDE SEQUENCE</scope>
    <source>
        <tissue evidence="2">Shoot tissue taken approximately 20 cm above the soil surface</tissue>
    </source>
</reference>
<evidence type="ECO:0000313" key="2">
    <source>
        <dbReference type="EMBL" id="JAE03017.1"/>
    </source>
</evidence>
<dbReference type="InterPro" id="IPR013083">
    <property type="entry name" value="Znf_RING/FYVE/PHD"/>
</dbReference>
<dbReference type="EMBL" id="GBRH01194879">
    <property type="protein sequence ID" value="JAE03017.1"/>
    <property type="molecule type" value="Transcribed_RNA"/>
</dbReference>
<reference evidence="2" key="2">
    <citation type="journal article" date="2015" name="Data Brief">
        <title>Shoot transcriptome of the giant reed, Arundo donax.</title>
        <authorList>
            <person name="Barrero R.A."/>
            <person name="Guerrero F.D."/>
            <person name="Moolhuijzen P."/>
            <person name="Goolsby J.A."/>
            <person name="Tidwell J."/>
            <person name="Bellgard S.E."/>
            <person name="Bellgard M.I."/>
        </authorList>
    </citation>
    <scope>NUCLEOTIDE SEQUENCE</scope>
    <source>
        <tissue evidence="2">Shoot tissue taken approximately 20 cm above the soil surface</tissue>
    </source>
</reference>
<dbReference type="Gene3D" id="3.30.40.10">
    <property type="entry name" value="Zinc/RING finger domain, C3HC4 (zinc finger)"/>
    <property type="match status" value="1"/>
</dbReference>
<organism evidence="2">
    <name type="scientific">Arundo donax</name>
    <name type="common">Giant reed</name>
    <name type="synonym">Donax arundinaceus</name>
    <dbReference type="NCBI Taxonomy" id="35708"/>
    <lineage>
        <taxon>Eukaryota</taxon>
        <taxon>Viridiplantae</taxon>
        <taxon>Streptophyta</taxon>
        <taxon>Embryophyta</taxon>
        <taxon>Tracheophyta</taxon>
        <taxon>Spermatophyta</taxon>
        <taxon>Magnoliopsida</taxon>
        <taxon>Liliopsida</taxon>
        <taxon>Poales</taxon>
        <taxon>Poaceae</taxon>
        <taxon>PACMAD clade</taxon>
        <taxon>Arundinoideae</taxon>
        <taxon>Arundineae</taxon>
        <taxon>Arundo</taxon>
    </lineage>
</organism>
<protein>
    <submittedName>
        <fullName evidence="2">Uncharacterized protein</fullName>
    </submittedName>
</protein>
<dbReference type="AlphaFoldDB" id="A0A0A9ESE9"/>
<feature type="compositionally biased region" description="Acidic residues" evidence="1">
    <location>
        <begin position="31"/>
        <end position="47"/>
    </location>
</feature>